<keyword evidence="2" id="KW-1185">Reference proteome</keyword>
<evidence type="ECO:0000313" key="2">
    <source>
        <dbReference type="Proteomes" id="UP001500503"/>
    </source>
</evidence>
<organism evidence="1 2">
    <name type="scientific">Actinoallomurus oryzae</name>
    <dbReference type="NCBI Taxonomy" id="502180"/>
    <lineage>
        <taxon>Bacteria</taxon>
        <taxon>Bacillati</taxon>
        <taxon>Actinomycetota</taxon>
        <taxon>Actinomycetes</taxon>
        <taxon>Streptosporangiales</taxon>
        <taxon>Thermomonosporaceae</taxon>
        <taxon>Actinoallomurus</taxon>
    </lineage>
</organism>
<gene>
    <name evidence="1" type="ORF">GCM10023191_100250</name>
</gene>
<sequence length="75" mass="8138">MRLPSGAPRDEPDYPPALGMVRAPTVGYLLRIPLSVQQVDLPIGPLNERIDLAKPPGEIIGLAAQLSHRQRGNHP</sequence>
<evidence type="ECO:0000313" key="1">
    <source>
        <dbReference type="EMBL" id="GAA4521710.1"/>
    </source>
</evidence>
<comment type="caution">
    <text evidence="1">The sequence shown here is derived from an EMBL/GenBank/DDBJ whole genome shotgun (WGS) entry which is preliminary data.</text>
</comment>
<proteinExistence type="predicted"/>
<dbReference type="Proteomes" id="UP001500503">
    <property type="component" value="Unassembled WGS sequence"/>
</dbReference>
<name>A0ABP8R9V5_9ACTN</name>
<reference evidence="2" key="1">
    <citation type="journal article" date="2019" name="Int. J. Syst. Evol. Microbiol.">
        <title>The Global Catalogue of Microorganisms (GCM) 10K type strain sequencing project: providing services to taxonomists for standard genome sequencing and annotation.</title>
        <authorList>
            <consortium name="The Broad Institute Genomics Platform"/>
            <consortium name="The Broad Institute Genome Sequencing Center for Infectious Disease"/>
            <person name="Wu L."/>
            <person name="Ma J."/>
        </authorList>
    </citation>
    <scope>NUCLEOTIDE SEQUENCE [LARGE SCALE GENOMIC DNA]</scope>
    <source>
        <strain evidence="2">JCM 17933</strain>
    </source>
</reference>
<dbReference type="EMBL" id="BAABHF010000078">
    <property type="protein sequence ID" value="GAA4521710.1"/>
    <property type="molecule type" value="Genomic_DNA"/>
</dbReference>
<protein>
    <submittedName>
        <fullName evidence="1">Uncharacterized protein</fullName>
    </submittedName>
</protein>
<accession>A0ABP8R9V5</accession>